<evidence type="ECO:0000313" key="1">
    <source>
        <dbReference type="EMBL" id="SJK98869.1"/>
    </source>
</evidence>
<name>A0A284QQW5_ARMOS</name>
<sequence length="194" mass="22066">MFKHLHLFNSYHHLHYASKGVSSYSARPFCDTGPIHYAKHRFDIKMSWTFCVNFVGTSDEICYRQNEVLADISGSLSGFLTVPIARSWHRYPACRFIRRSRSPENQGALHSKHTFQVTDRYCSTTCPTTVYWTMLLSLTSGSVADPTSSNLSGIRPFFNVLVIKVAPLAVILESATMLDYLTYHQDDGRPIHLL</sequence>
<dbReference type="AlphaFoldDB" id="A0A284QQW5"/>
<dbReference type="OrthoDB" id="10644627at2759"/>
<proteinExistence type="predicted"/>
<keyword evidence="2" id="KW-1185">Reference proteome</keyword>
<evidence type="ECO:0000313" key="2">
    <source>
        <dbReference type="Proteomes" id="UP000219338"/>
    </source>
</evidence>
<dbReference type="EMBL" id="FUEG01000001">
    <property type="protein sequence ID" value="SJK98869.1"/>
    <property type="molecule type" value="Genomic_DNA"/>
</dbReference>
<dbReference type="Proteomes" id="UP000219338">
    <property type="component" value="Unassembled WGS sequence"/>
</dbReference>
<reference evidence="2" key="1">
    <citation type="journal article" date="2017" name="Nat. Ecol. Evol.">
        <title>Genome expansion and lineage-specific genetic innovations in the forest pathogenic fungi Armillaria.</title>
        <authorList>
            <person name="Sipos G."/>
            <person name="Prasanna A.N."/>
            <person name="Walter M.C."/>
            <person name="O'Connor E."/>
            <person name="Balint B."/>
            <person name="Krizsan K."/>
            <person name="Kiss B."/>
            <person name="Hess J."/>
            <person name="Varga T."/>
            <person name="Slot J."/>
            <person name="Riley R."/>
            <person name="Boka B."/>
            <person name="Rigling D."/>
            <person name="Barry K."/>
            <person name="Lee J."/>
            <person name="Mihaltcheva S."/>
            <person name="LaButti K."/>
            <person name="Lipzen A."/>
            <person name="Waldron R."/>
            <person name="Moloney N.M."/>
            <person name="Sperisen C."/>
            <person name="Kredics L."/>
            <person name="Vagvoelgyi C."/>
            <person name="Patrignani A."/>
            <person name="Fitzpatrick D."/>
            <person name="Nagy I."/>
            <person name="Doyle S."/>
            <person name="Anderson J.B."/>
            <person name="Grigoriev I.V."/>
            <person name="Gueldener U."/>
            <person name="Muensterkoetter M."/>
            <person name="Nagy L.G."/>
        </authorList>
    </citation>
    <scope>NUCLEOTIDE SEQUENCE [LARGE SCALE GENOMIC DNA]</scope>
    <source>
        <strain evidence="2">C18/9</strain>
    </source>
</reference>
<accession>A0A284QQW5</accession>
<gene>
    <name evidence="1" type="ORF">ARMOST_02142</name>
</gene>
<protein>
    <submittedName>
        <fullName evidence="1">Uncharacterized protein</fullName>
    </submittedName>
</protein>
<organism evidence="1 2">
    <name type="scientific">Armillaria ostoyae</name>
    <name type="common">Armillaria root rot fungus</name>
    <dbReference type="NCBI Taxonomy" id="47428"/>
    <lineage>
        <taxon>Eukaryota</taxon>
        <taxon>Fungi</taxon>
        <taxon>Dikarya</taxon>
        <taxon>Basidiomycota</taxon>
        <taxon>Agaricomycotina</taxon>
        <taxon>Agaricomycetes</taxon>
        <taxon>Agaricomycetidae</taxon>
        <taxon>Agaricales</taxon>
        <taxon>Marasmiineae</taxon>
        <taxon>Physalacriaceae</taxon>
        <taxon>Armillaria</taxon>
    </lineage>
</organism>